<organism evidence="1">
    <name type="scientific">Giant panda circovirus 5</name>
    <dbReference type="NCBI Taxonomy" id="2863957"/>
    <lineage>
        <taxon>Viruses</taxon>
        <taxon>Monodnaviria</taxon>
        <taxon>Shotokuvirae</taxon>
        <taxon>Cressdnaviricota</taxon>
        <taxon>Arfiviricetes</taxon>
        <taxon>Cirlivirales</taxon>
        <taxon>Circoviridae</taxon>
        <taxon>Circovirus</taxon>
    </lineage>
</organism>
<proteinExistence type="predicted"/>
<dbReference type="EMBL" id="MZ556198">
    <property type="protein sequence ID" value="UBJ25943.1"/>
    <property type="molecule type" value="Genomic_DNA"/>
</dbReference>
<accession>A0A8K1HJ79</accession>
<protein>
    <submittedName>
        <fullName evidence="1">Capsid protein</fullName>
    </submittedName>
</protein>
<name>A0A8K1HJ79_9CIRC</name>
<evidence type="ECO:0000313" key="1">
    <source>
        <dbReference type="EMBL" id="UBJ25943.1"/>
    </source>
</evidence>
<reference evidence="1" key="1">
    <citation type="submission" date="2021-07" db="EMBL/GenBank/DDBJ databases">
        <title>Communication and adaptive evolution of viruses within giant pandas and their associated organisms in a local ecological environment.</title>
        <authorList>
            <person name="Zhao M."/>
            <person name="Liu S."/>
            <person name="Zhang W."/>
        </authorList>
    </citation>
    <scope>NUCLEOTIDE SEQUENCE</scope>
</reference>
<sequence length="390" mass="43073">MRVHRIYYSYKRPIKMPRPKLNAKAAAYQKASTYNLNPRRRGAYTKFGPRYARTAPIKRNFRSKFTNRKKRYVKRKGFSKSIPAARTNFQTLITDHNDVATVVASPAALSTAGSVDTTGKQCKWFFVGSSSDAGLHQGMLLGLADTVQLATLLVQQQSPTSTIYANETKISIIDCYQTSELVNASNGIANLTSYKVMCRRDVAFNGANNYSNLYNLIGQGFFQRGFGSTGYGANEGLTDAELSLYDSHKFCSEFKIVQSKKTALDPGTSCKFSVSARSKIINYNHYTTESAHTTLPSAAGLDYCHREGEMFWIHKLEGIPAADTNTPVADATYTLPRIRMITKTHYNFCQINPGAPLITKIAAHGYQSTAGGNVVMEQDESGAQAVSYNV</sequence>